<evidence type="ECO:0000313" key="1">
    <source>
        <dbReference type="EMBL" id="GFR94204.1"/>
    </source>
</evidence>
<dbReference type="AlphaFoldDB" id="A0AAV4H8X5"/>
<sequence length="101" mass="10679">MSFCCCCYSGYLQLIQKTSLLKRCFKFRVGPANSLSGPGVSIPGIAGSSTSNPMPSCSKTNKIHTPSAIPGLPGGHFRPGHLNLEVPKKVTVRGSFIQVEG</sequence>
<dbReference type="EMBL" id="BMAT01012530">
    <property type="protein sequence ID" value="GFR94204.1"/>
    <property type="molecule type" value="Genomic_DNA"/>
</dbReference>
<reference evidence="1 2" key="1">
    <citation type="journal article" date="2021" name="Elife">
        <title>Chloroplast acquisition without the gene transfer in kleptoplastic sea slugs, Plakobranchus ocellatus.</title>
        <authorList>
            <person name="Maeda T."/>
            <person name="Takahashi S."/>
            <person name="Yoshida T."/>
            <person name="Shimamura S."/>
            <person name="Takaki Y."/>
            <person name="Nagai Y."/>
            <person name="Toyoda A."/>
            <person name="Suzuki Y."/>
            <person name="Arimoto A."/>
            <person name="Ishii H."/>
            <person name="Satoh N."/>
            <person name="Nishiyama T."/>
            <person name="Hasebe M."/>
            <person name="Maruyama T."/>
            <person name="Minagawa J."/>
            <person name="Obokata J."/>
            <person name="Shigenobu S."/>
        </authorList>
    </citation>
    <scope>NUCLEOTIDE SEQUENCE [LARGE SCALE GENOMIC DNA]</scope>
</reference>
<gene>
    <name evidence="1" type="ORF">ElyMa_006244900</name>
</gene>
<dbReference type="Proteomes" id="UP000762676">
    <property type="component" value="Unassembled WGS sequence"/>
</dbReference>
<organism evidence="1 2">
    <name type="scientific">Elysia marginata</name>
    <dbReference type="NCBI Taxonomy" id="1093978"/>
    <lineage>
        <taxon>Eukaryota</taxon>
        <taxon>Metazoa</taxon>
        <taxon>Spiralia</taxon>
        <taxon>Lophotrochozoa</taxon>
        <taxon>Mollusca</taxon>
        <taxon>Gastropoda</taxon>
        <taxon>Heterobranchia</taxon>
        <taxon>Euthyneura</taxon>
        <taxon>Panpulmonata</taxon>
        <taxon>Sacoglossa</taxon>
        <taxon>Placobranchoidea</taxon>
        <taxon>Plakobranchidae</taxon>
        <taxon>Elysia</taxon>
    </lineage>
</organism>
<accession>A0AAV4H8X5</accession>
<proteinExistence type="predicted"/>
<evidence type="ECO:0000313" key="2">
    <source>
        <dbReference type="Proteomes" id="UP000762676"/>
    </source>
</evidence>
<comment type="caution">
    <text evidence="1">The sequence shown here is derived from an EMBL/GenBank/DDBJ whole genome shotgun (WGS) entry which is preliminary data.</text>
</comment>
<protein>
    <submittedName>
        <fullName evidence="1">Uncharacterized protein</fullName>
    </submittedName>
</protein>
<name>A0AAV4H8X5_9GAST</name>
<keyword evidence="2" id="KW-1185">Reference proteome</keyword>